<reference evidence="2 3" key="1">
    <citation type="submission" date="2017-01" db="EMBL/GenBank/DDBJ databases">
        <title>Genome Analysis of Deinococcus marmoris KOPRI26562.</title>
        <authorList>
            <person name="Kim J.H."/>
            <person name="Oh H.-M."/>
        </authorList>
    </citation>
    <scope>NUCLEOTIDE SEQUENCE [LARGE SCALE GENOMIC DNA]</scope>
    <source>
        <strain evidence="2 3">KOPRI26562</strain>
    </source>
</reference>
<protein>
    <submittedName>
        <fullName evidence="2">Uncharacterized protein</fullName>
    </submittedName>
</protein>
<feature type="transmembrane region" description="Helical" evidence="1">
    <location>
        <begin position="48"/>
        <end position="71"/>
    </location>
</feature>
<dbReference type="STRING" id="249408.BOO71_0009520"/>
<evidence type="ECO:0000313" key="3">
    <source>
        <dbReference type="Proteomes" id="UP000186607"/>
    </source>
</evidence>
<gene>
    <name evidence="2" type="ORF">BOO71_0009520</name>
</gene>
<sequence length="160" mass="17336">MDLLRAIHGYQFGSPLAFLFPTPYALATLILLVWSIAPAVKGMVSTSFTVWLRIVWVLTLIPVATGVILALGGAKVPSAVNIGGGLTKYGLPYDPSRDLEHWMYSAFALLSLYVIEVLVRGRMIEHRTGLKFLPVATLFLYGVAYMIGRVAVLPGSTPGT</sequence>
<dbReference type="AlphaFoldDB" id="A0A1U7NWB2"/>
<organism evidence="2 3">
    <name type="scientific">Deinococcus marmoris</name>
    <dbReference type="NCBI Taxonomy" id="249408"/>
    <lineage>
        <taxon>Bacteria</taxon>
        <taxon>Thermotogati</taxon>
        <taxon>Deinococcota</taxon>
        <taxon>Deinococci</taxon>
        <taxon>Deinococcales</taxon>
        <taxon>Deinococcaceae</taxon>
        <taxon>Deinococcus</taxon>
    </lineage>
</organism>
<dbReference type="RefSeq" id="WP_075834071.1">
    <property type="nucleotide sequence ID" value="NZ_MSTI01000108.1"/>
</dbReference>
<keyword evidence="1" id="KW-0472">Membrane</keyword>
<keyword evidence="3" id="KW-1185">Reference proteome</keyword>
<dbReference type="EMBL" id="MSTI01000108">
    <property type="protein sequence ID" value="OLV17199.1"/>
    <property type="molecule type" value="Genomic_DNA"/>
</dbReference>
<name>A0A1U7NWB2_9DEIO</name>
<comment type="caution">
    <text evidence="2">The sequence shown here is derived from an EMBL/GenBank/DDBJ whole genome shotgun (WGS) entry which is preliminary data.</text>
</comment>
<accession>A0A1U7NWB2</accession>
<keyword evidence="1" id="KW-1133">Transmembrane helix</keyword>
<proteinExistence type="predicted"/>
<evidence type="ECO:0000256" key="1">
    <source>
        <dbReference type="SAM" id="Phobius"/>
    </source>
</evidence>
<feature type="transmembrane region" description="Helical" evidence="1">
    <location>
        <begin position="131"/>
        <end position="152"/>
    </location>
</feature>
<dbReference type="Proteomes" id="UP000186607">
    <property type="component" value="Unassembled WGS sequence"/>
</dbReference>
<feature type="transmembrane region" description="Helical" evidence="1">
    <location>
        <begin position="101"/>
        <end position="119"/>
    </location>
</feature>
<dbReference type="OrthoDB" id="65248at2"/>
<keyword evidence="1" id="KW-0812">Transmembrane</keyword>
<feature type="transmembrane region" description="Helical" evidence="1">
    <location>
        <begin position="12"/>
        <end position="36"/>
    </location>
</feature>
<evidence type="ECO:0000313" key="2">
    <source>
        <dbReference type="EMBL" id="OLV17199.1"/>
    </source>
</evidence>